<sequence>MRDNGVTTNFVLNFVVTHLNYCLSVCLRCCDNVTTKNNFFSGERKSRFKCNLLLVSAKSWRSA</sequence>
<dbReference type="AlphaFoldDB" id="A0A7W5UKF1"/>
<evidence type="ECO:0000313" key="1">
    <source>
        <dbReference type="EMBL" id="MBB3701667.1"/>
    </source>
</evidence>
<name>A0A7W5UKF1_9BACT</name>
<dbReference type="Proteomes" id="UP000541425">
    <property type="component" value="Unassembled WGS sequence"/>
</dbReference>
<reference evidence="1 2" key="1">
    <citation type="submission" date="2020-08" db="EMBL/GenBank/DDBJ databases">
        <title>Genomic Encyclopedia of Type Strains, Phase IV (KMG-IV): sequencing the most valuable type-strain genomes for metagenomic binning, comparative biology and taxonomic classification.</title>
        <authorList>
            <person name="Goeker M."/>
        </authorList>
    </citation>
    <scope>NUCLEOTIDE SEQUENCE [LARGE SCALE GENOMIC DNA]</scope>
    <source>
        <strain evidence="1 2">DSM 22548</strain>
    </source>
</reference>
<accession>A0A7W5UKF1</accession>
<protein>
    <submittedName>
        <fullName evidence="1">Uncharacterized protein</fullName>
    </submittedName>
</protein>
<evidence type="ECO:0000313" key="2">
    <source>
        <dbReference type="Proteomes" id="UP000541425"/>
    </source>
</evidence>
<organism evidence="1 2">
    <name type="scientific">Alloprevotella rava</name>
    <dbReference type="NCBI Taxonomy" id="671218"/>
    <lineage>
        <taxon>Bacteria</taxon>
        <taxon>Pseudomonadati</taxon>
        <taxon>Bacteroidota</taxon>
        <taxon>Bacteroidia</taxon>
        <taxon>Bacteroidales</taxon>
        <taxon>Prevotellaceae</taxon>
        <taxon>Alloprevotella</taxon>
    </lineage>
</organism>
<dbReference type="EMBL" id="JACICA010000001">
    <property type="protein sequence ID" value="MBB3701667.1"/>
    <property type="molecule type" value="Genomic_DNA"/>
</dbReference>
<proteinExistence type="predicted"/>
<comment type="caution">
    <text evidence="1">The sequence shown here is derived from an EMBL/GenBank/DDBJ whole genome shotgun (WGS) entry which is preliminary data.</text>
</comment>
<gene>
    <name evidence="1" type="ORF">FHS60_000109</name>
</gene>